<proteinExistence type="predicted"/>
<name>A0A9N7YV28_PLEPL</name>
<evidence type="ECO:0000313" key="2">
    <source>
        <dbReference type="Proteomes" id="UP001153269"/>
    </source>
</evidence>
<accession>A0A9N7YV28</accession>
<comment type="caution">
    <text evidence="1">The sequence shown here is derived from an EMBL/GenBank/DDBJ whole genome shotgun (WGS) entry which is preliminary data.</text>
</comment>
<dbReference type="Proteomes" id="UP001153269">
    <property type="component" value="Unassembled WGS sequence"/>
</dbReference>
<organism evidence="1 2">
    <name type="scientific">Pleuronectes platessa</name>
    <name type="common">European plaice</name>
    <dbReference type="NCBI Taxonomy" id="8262"/>
    <lineage>
        <taxon>Eukaryota</taxon>
        <taxon>Metazoa</taxon>
        <taxon>Chordata</taxon>
        <taxon>Craniata</taxon>
        <taxon>Vertebrata</taxon>
        <taxon>Euteleostomi</taxon>
        <taxon>Actinopterygii</taxon>
        <taxon>Neopterygii</taxon>
        <taxon>Teleostei</taxon>
        <taxon>Neoteleostei</taxon>
        <taxon>Acanthomorphata</taxon>
        <taxon>Carangaria</taxon>
        <taxon>Pleuronectiformes</taxon>
        <taxon>Pleuronectoidei</taxon>
        <taxon>Pleuronectidae</taxon>
        <taxon>Pleuronectes</taxon>
    </lineage>
</organism>
<sequence length="103" mass="11527">MPARRFKLIAGDNNIADPARTTKHLIVIPGRKVSSQRDSQSKVACTFQHPPVVLKRPQIHHLSLQNNFTPLYHIQAGVGLQGYKGSPAIPPDHCCSMCTIRYW</sequence>
<gene>
    <name evidence="1" type="ORF">PLEPLA_LOCUS33227</name>
</gene>
<reference evidence="1" key="1">
    <citation type="submission" date="2020-03" db="EMBL/GenBank/DDBJ databases">
        <authorList>
            <person name="Weist P."/>
        </authorList>
    </citation>
    <scope>NUCLEOTIDE SEQUENCE</scope>
</reference>
<evidence type="ECO:0000313" key="1">
    <source>
        <dbReference type="EMBL" id="CAB1445496.1"/>
    </source>
</evidence>
<protein>
    <submittedName>
        <fullName evidence="1">Uncharacterized protein</fullName>
    </submittedName>
</protein>
<dbReference type="AlphaFoldDB" id="A0A9N7YV28"/>
<keyword evidence="2" id="KW-1185">Reference proteome</keyword>
<dbReference type="EMBL" id="CADEAL010003668">
    <property type="protein sequence ID" value="CAB1445496.1"/>
    <property type="molecule type" value="Genomic_DNA"/>
</dbReference>